<accession>A0A1S6QGR5</accession>
<dbReference type="RefSeq" id="WP_035166017.1">
    <property type="nucleotide sequence ID" value="NZ_CP018906.1"/>
</dbReference>
<dbReference type="KEGG" id="lcu:PL11_002150"/>
<dbReference type="AlphaFoldDB" id="A0A1S6QGR5"/>
<proteinExistence type="predicted"/>
<feature type="compositionally biased region" description="Low complexity" evidence="1">
    <location>
        <begin position="342"/>
        <end position="355"/>
    </location>
</feature>
<sequence>MKASAADGTENKTDDNKLPDVSFHYLINGTQQNDIIHLVGKDDKNTAIKVPLPGMSTKGINGNRISINQIPESGKGYQGGSLAIDEGSKSFTSLPLLLPNNPIYPLVDSPAFKKANYIFTVNYFVNNKHVGNLNFQFFDPDLNFEYSIDGGKSFTAFNGNSIDNPVKIPTNSFTKGIKVRMVKNVDQGGAFITYQQEPNDYFDFSVNNEIAKLSPKSGVTSVPDGTDAIIRYSEGNDYTNLHDFYFRYVDQDMTASDASIYTGTAVTPDVFKAGAGDQNISIWDGKQDMTGKSYSEQGIHYVTLKAKGYKDKTVRLVVSQAPAKPTQATGTVTQPQKPAPSQPSTTPGTTVVPTAGENAPVIGQVVYSVGPIYMYKTPTFSTASRVSYYKQYKRVNRPMFKVIDYAKSANGALRYKVKDVNHRGD</sequence>
<gene>
    <name evidence="2" type="ORF">PL11_002150</name>
</gene>
<feature type="compositionally biased region" description="Polar residues" evidence="1">
    <location>
        <begin position="326"/>
        <end position="336"/>
    </location>
</feature>
<organism evidence="2 3">
    <name type="scientific">Lentilactobacillus curieae</name>
    <dbReference type="NCBI Taxonomy" id="1138822"/>
    <lineage>
        <taxon>Bacteria</taxon>
        <taxon>Bacillati</taxon>
        <taxon>Bacillota</taxon>
        <taxon>Bacilli</taxon>
        <taxon>Lactobacillales</taxon>
        <taxon>Lactobacillaceae</taxon>
        <taxon>Lentilactobacillus</taxon>
    </lineage>
</organism>
<protein>
    <submittedName>
        <fullName evidence="2">Uncharacterized protein</fullName>
    </submittedName>
</protein>
<evidence type="ECO:0000313" key="3">
    <source>
        <dbReference type="Proteomes" id="UP000030361"/>
    </source>
</evidence>
<dbReference type="EMBL" id="CP018906">
    <property type="protein sequence ID" value="AQW20798.1"/>
    <property type="molecule type" value="Genomic_DNA"/>
</dbReference>
<name>A0A1S6QGR5_9LACO</name>
<reference evidence="2 3" key="1">
    <citation type="journal article" date="2015" name="Genome Announc.">
        <title>Genome Sequence of Lactobacillus curieae CCTCC M 2011381T, a Novel Producer of Gamma-aminobutyric Acid.</title>
        <authorList>
            <person name="Wang Y."/>
            <person name="Wang Y."/>
            <person name="Lang C."/>
            <person name="Wei D."/>
            <person name="Xu P."/>
            <person name="Xie J."/>
        </authorList>
    </citation>
    <scope>NUCLEOTIDE SEQUENCE [LARGE SCALE GENOMIC DNA]</scope>
    <source>
        <strain evidence="2 3">CCTCC M 2011381</strain>
    </source>
</reference>
<feature type="region of interest" description="Disordered" evidence="1">
    <location>
        <begin position="320"/>
        <end position="355"/>
    </location>
</feature>
<evidence type="ECO:0000313" key="2">
    <source>
        <dbReference type="EMBL" id="AQW20798.1"/>
    </source>
</evidence>
<evidence type="ECO:0000256" key="1">
    <source>
        <dbReference type="SAM" id="MobiDB-lite"/>
    </source>
</evidence>
<dbReference type="OrthoDB" id="2330063at2"/>
<dbReference type="Proteomes" id="UP000030361">
    <property type="component" value="Chromosome"/>
</dbReference>
<keyword evidence="3" id="KW-1185">Reference proteome</keyword>